<evidence type="ECO:0000256" key="2">
    <source>
        <dbReference type="ARBA" id="ARBA00023125"/>
    </source>
</evidence>
<dbReference type="GO" id="GO:0003677">
    <property type="term" value="F:DNA binding"/>
    <property type="evidence" value="ECO:0007669"/>
    <property type="project" value="UniProtKB-KW"/>
</dbReference>
<keyword evidence="3" id="KW-0804">Transcription</keyword>
<keyword evidence="2" id="KW-0238">DNA-binding</keyword>
<dbReference type="PANTHER" id="PTHR44688">
    <property type="entry name" value="DNA-BINDING TRANSCRIPTIONAL ACTIVATOR DEVR_DOSR"/>
    <property type="match status" value="1"/>
</dbReference>
<evidence type="ECO:0000313" key="6">
    <source>
        <dbReference type="Proteomes" id="UP000438106"/>
    </source>
</evidence>
<dbReference type="PROSITE" id="PS00622">
    <property type="entry name" value="HTH_LUXR_1"/>
    <property type="match status" value="1"/>
</dbReference>
<dbReference type="Proteomes" id="UP000438106">
    <property type="component" value="Unassembled WGS sequence"/>
</dbReference>
<dbReference type="AlphaFoldDB" id="A0A7X3FSQ3"/>
<gene>
    <name evidence="5" type="ORF">GO014_13765</name>
</gene>
<organism evidence="5 6">
    <name type="scientific">Devosia marina</name>
    <dbReference type="NCBI Taxonomy" id="2683198"/>
    <lineage>
        <taxon>Bacteria</taxon>
        <taxon>Pseudomonadati</taxon>
        <taxon>Pseudomonadota</taxon>
        <taxon>Alphaproteobacteria</taxon>
        <taxon>Hyphomicrobiales</taxon>
        <taxon>Devosiaceae</taxon>
        <taxon>Devosia</taxon>
    </lineage>
</organism>
<evidence type="ECO:0000256" key="1">
    <source>
        <dbReference type="ARBA" id="ARBA00023015"/>
    </source>
</evidence>
<accession>A0A7X3FSQ3</accession>
<protein>
    <recommendedName>
        <fullName evidence="4">HTH luxR-type domain-containing protein</fullName>
    </recommendedName>
</protein>
<feature type="domain" description="HTH luxR-type" evidence="4">
    <location>
        <begin position="199"/>
        <end position="264"/>
    </location>
</feature>
<comment type="caution">
    <text evidence="5">The sequence shown here is derived from an EMBL/GenBank/DDBJ whole genome shotgun (WGS) entry which is preliminary data.</text>
</comment>
<dbReference type="Pfam" id="PF00196">
    <property type="entry name" value="GerE"/>
    <property type="match status" value="1"/>
</dbReference>
<dbReference type="PRINTS" id="PR00038">
    <property type="entry name" value="HTHLUXR"/>
</dbReference>
<dbReference type="RefSeq" id="WP_157290916.1">
    <property type="nucleotide sequence ID" value="NZ_WQRF01000004.1"/>
</dbReference>
<dbReference type="GO" id="GO:0006355">
    <property type="term" value="P:regulation of DNA-templated transcription"/>
    <property type="evidence" value="ECO:0007669"/>
    <property type="project" value="InterPro"/>
</dbReference>
<dbReference type="SMART" id="SM00421">
    <property type="entry name" value="HTH_LUXR"/>
    <property type="match status" value="1"/>
</dbReference>
<dbReference type="InterPro" id="IPR016032">
    <property type="entry name" value="Sig_transdc_resp-reg_C-effctor"/>
</dbReference>
<dbReference type="SUPFAM" id="SSF46894">
    <property type="entry name" value="C-terminal effector domain of the bipartite response regulators"/>
    <property type="match status" value="1"/>
</dbReference>
<evidence type="ECO:0000259" key="4">
    <source>
        <dbReference type="PROSITE" id="PS50043"/>
    </source>
</evidence>
<name>A0A7X3FSQ3_9HYPH</name>
<keyword evidence="6" id="KW-1185">Reference proteome</keyword>
<dbReference type="InterPro" id="IPR000792">
    <property type="entry name" value="Tscrpt_reg_LuxR_C"/>
</dbReference>
<evidence type="ECO:0000313" key="5">
    <source>
        <dbReference type="EMBL" id="MVT00093.1"/>
    </source>
</evidence>
<reference evidence="5 6" key="1">
    <citation type="submission" date="2019-12" db="EMBL/GenBank/DDBJ databases">
        <title>Devosia maris sp. nov., isolated from the deep seawater.</title>
        <authorList>
            <person name="Liu Y."/>
        </authorList>
    </citation>
    <scope>NUCLEOTIDE SEQUENCE [LARGE SCALE GENOMIC DNA]</scope>
    <source>
        <strain evidence="5 6">L53-10-65</strain>
    </source>
</reference>
<dbReference type="Gene3D" id="1.10.10.10">
    <property type="entry name" value="Winged helix-like DNA-binding domain superfamily/Winged helix DNA-binding domain"/>
    <property type="match status" value="1"/>
</dbReference>
<proteinExistence type="predicted"/>
<dbReference type="CDD" id="cd06170">
    <property type="entry name" value="LuxR_C_like"/>
    <property type="match status" value="1"/>
</dbReference>
<dbReference type="PROSITE" id="PS50043">
    <property type="entry name" value="HTH_LUXR_2"/>
    <property type="match status" value="1"/>
</dbReference>
<keyword evidence="1" id="KW-0805">Transcription regulation</keyword>
<dbReference type="InterPro" id="IPR036388">
    <property type="entry name" value="WH-like_DNA-bd_sf"/>
</dbReference>
<sequence length="284" mass="31507">MRENLYDGLRRPRQTEDRSTKSDTLRLVFVAPQQAIYQCLSSALQDHFRDTEVFLVDRIDDKGEPDHDVGLVLLGAGARLIGLDVVEQCRRRFPDAAIAIAIDNGLPVVDPQLTERRLIQGILPTTLPLDVWFALMRLVMAGGEYLPQDEGARYNHLEPVHRSSPGALPLASANPAPVNRQRPAVEIPVQQSQQANGDAENGLDTLTAREREILSLVSEGYQNKLIADRMALSEHTVKAHVHNLIAKLRVTNRTQAAAYLHEHRLDKNALSSGHGDHRRATALG</sequence>
<evidence type="ECO:0000256" key="3">
    <source>
        <dbReference type="ARBA" id="ARBA00023163"/>
    </source>
</evidence>
<dbReference type="PANTHER" id="PTHR44688:SF16">
    <property type="entry name" value="DNA-BINDING TRANSCRIPTIONAL ACTIVATOR DEVR_DOSR"/>
    <property type="match status" value="1"/>
</dbReference>
<dbReference type="EMBL" id="WQRF01000004">
    <property type="protein sequence ID" value="MVT00093.1"/>
    <property type="molecule type" value="Genomic_DNA"/>
</dbReference>